<dbReference type="HAMAP" id="MF_00173">
    <property type="entry name" value="Arg_repressor"/>
    <property type="match status" value="1"/>
</dbReference>
<reference evidence="10 11" key="1">
    <citation type="submission" date="2024-03" db="EMBL/GenBank/DDBJ databases">
        <title>The Genome Sequence of Enterococcus sp. DIV2402.</title>
        <authorList>
            <consortium name="The Broad Institute Genomics Platform"/>
            <consortium name="The Broad Institute Microbial Omics Core"/>
            <consortium name="The Broad Institute Genomic Center for Infectious Diseases"/>
            <person name="Earl A."/>
            <person name="Manson A."/>
            <person name="Gilmore M."/>
            <person name="Schwartman J."/>
            <person name="Shea T."/>
            <person name="Abouelleil A."/>
            <person name="Cao P."/>
            <person name="Chapman S."/>
            <person name="Cusick C."/>
            <person name="Young S."/>
            <person name="Neafsey D."/>
            <person name="Nusbaum C."/>
            <person name="Birren B."/>
        </authorList>
    </citation>
    <scope>NUCLEOTIDE SEQUENCE [LARGE SCALE GENOMIC DNA]</scope>
    <source>
        <strain evidence="10 11">DIV2402</strain>
    </source>
</reference>
<keyword evidence="5 7" id="KW-0238">DNA-binding</keyword>
<keyword evidence="11" id="KW-1185">Reference proteome</keyword>
<feature type="domain" description="Arginine repressor DNA-binding" evidence="8">
    <location>
        <begin position="1"/>
        <end position="68"/>
    </location>
</feature>
<feature type="domain" description="Arginine repressor C-terminal" evidence="9">
    <location>
        <begin position="84"/>
        <end position="150"/>
    </location>
</feature>
<dbReference type="Proteomes" id="UP000664701">
    <property type="component" value="Chromosome"/>
</dbReference>
<comment type="function">
    <text evidence="7">Regulates arginine biosynthesis genes.</text>
</comment>
<dbReference type="InterPro" id="IPR001669">
    <property type="entry name" value="Arg_repress"/>
</dbReference>
<dbReference type="SUPFAM" id="SSF46785">
    <property type="entry name" value="Winged helix' DNA-binding domain"/>
    <property type="match status" value="1"/>
</dbReference>
<evidence type="ECO:0000313" key="11">
    <source>
        <dbReference type="Proteomes" id="UP000664701"/>
    </source>
</evidence>
<dbReference type="InterPro" id="IPR036390">
    <property type="entry name" value="WH_DNA-bd_sf"/>
</dbReference>
<evidence type="ECO:0000256" key="1">
    <source>
        <dbReference type="ARBA" id="ARBA00004496"/>
    </source>
</evidence>
<dbReference type="InterPro" id="IPR036388">
    <property type="entry name" value="WH-like_DNA-bd_sf"/>
</dbReference>
<dbReference type="SUPFAM" id="SSF55252">
    <property type="entry name" value="C-terminal domain of arginine repressor"/>
    <property type="match status" value="1"/>
</dbReference>
<organism evidence="10 11">
    <name type="scientific">Candidatus Enterococcus lowellii</name>
    <dbReference type="NCBI Taxonomy" id="2230877"/>
    <lineage>
        <taxon>Bacteria</taxon>
        <taxon>Bacillati</taxon>
        <taxon>Bacillota</taxon>
        <taxon>Bacilli</taxon>
        <taxon>Lactobacillales</taxon>
        <taxon>Enterococcaceae</taxon>
        <taxon>Enterococcus</taxon>
    </lineage>
</organism>
<gene>
    <name evidence="7" type="primary">argR</name>
    <name evidence="10" type="ORF">DOK78_002417</name>
</gene>
<dbReference type="InterPro" id="IPR020899">
    <property type="entry name" value="Arg_repress_C"/>
</dbReference>
<evidence type="ECO:0000256" key="2">
    <source>
        <dbReference type="ARBA" id="ARBA00008316"/>
    </source>
</evidence>
<keyword evidence="6 7" id="KW-0804">Transcription</keyword>
<dbReference type="PANTHER" id="PTHR34471:SF1">
    <property type="entry name" value="ARGININE REPRESSOR"/>
    <property type="match status" value="1"/>
</dbReference>
<keyword evidence="7" id="KW-0055">Arginine biosynthesis</keyword>
<dbReference type="Pfam" id="PF02863">
    <property type="entry name" value="Arg_repressor_C"/>
    <property type="match status" value="1"/>
</dbReference>
<keyword evidence="3 7" id="KW-0963">Cytoplasm</keyword>
<keyword evidence="4 7" id="KW-0805">Transcription regulation</keyword>
<dbReference type="Pfam" id="PF01316">
    <property type="entry name" value="Arg_repressor"/>
    <property type="match status" value="1"/>
</dbReference>
<comment type="pathway">
    <text evidence="7">Amino-acid biosynthesis; L-arginine biosynthesis [regulation].</text>
</comment>
<dbReference type="PRINTS" id="PR01467">
    <property type="entry name" value="ARGREPRESSOR"/>
</dbReference>
<dbReference type="RefSeq" id="WP_207940118.1">
    <property type="nucleotide sequence ID" value="NZ_CP147251.1"/>
</dbReference>
<accession>A0ABZ2SV25</accession>
<evidence type="ECO:0000256" key="4">
    <source>
        <dbReference type="ARBA" id="ARBA00023015"/>
    </source>
</evidence>
<dbReference type="Gene3D" id="1.10.10.10">
    <property type="entry name" value="Winged helix-like DNA-binding domain superfamily/Winged helix DNA-binding domain"/>
    <property type="match status" value="1"/>
</dbReference>
<dbReference type="InterPro" id="IPR036251">
    <property type="entry name" value="Arg_repress_C_sf"/>
</dbReference>
<evidence type="ECO:0000256" key="3">
    <source>
        <dbReference type="ARBA" id="ARBA00022490"/>
    </source>
</evidence>
<evidence type="ECO:0000259" key="8">
    <source>
        <dbReference type="Pfam" id="PF01316"/>
    </source>
</evidence>
<keyword evidence="7" id="KW-0028">Amino-acid biosynthesis</keyword>
<proteinExistence type="inferred from homology"/>
<evidence type="ECO:0000313" key="10">
    <source>
        <dbReference type="EMBL" id="WYJ77779.1"/>
    </source>
</evidence>
<protein>
    <recommendedName>
        <fullName evidence="7">Arginine repressor</fullName>
    </recommendedName>
</protein>
<evidence type="ECO:0000256" key="7">
    <source>
        <dbReference type="HAMAP-Rule" id="MF_00173"/>
    </source>
</evidence>
<comment type="subcellular location">
    <subcellularLocation>
        <location evidence="1 7">Cytoplasm</location>
    </subcellularLocation>
</comment>
<dbReference type="EMBL" id="CP147251">
    <property type="protein sequence ID" value="WYJ77779.1"/>
    <property type="molecule type" value="Genomic_DNA"/>
</dbReference>
<sequence length="154" mass="17425">MRKADRHVLIKQLVNNNTIRTQEELLHLLEKEGVTATQATISRDIRDLQIVKSPDGTGQAKFELFQESQGQKEETENQRLTHIIQDVVTKVDRVQFLTLINTIPDNAPILSAAIDEVSMKEKICTLAGFDVVVVISRTEEDAQVIENYFKTHAV</sequence>
<dbReference type="PANTHER" id="PTHR34471">
    <property type="entry name" value="ARGININE REPRESSOR"/>
    <property type="match status" value="1"/>
</dbReference>
<evidence type="ECO:0000256" key="6">
    <source>
        <dbReference type="ARBA" id="ARBA00023163"/>
    </source>
</evidence>
<name>A0ABZ2SV25_9ENTE</name>
<keyword evidence="7" id="KW-0678">Repressor</keyword>
<dbReference type="InterPro" id="IPR020900">
    <property type="entry name" value="Arg_repress_DNA-bd"/>
</dbReference>
<evidence type="ECO:0000256" key="5">
    <source>
        <dbReference type="ARBA" id="ARBA00023125"/>
    </source>
</evidence>
<dbReference type="Gene3D" id="3.30.1360.40">
    <property type="match status" value="1"/>
</dbReference>
<evidence type="ECO:0000259" key="9">
    <source>
        <dbReference type="Pfam" id="PF02863"/>
    </source>
</evidence>
<comment type="similarity">
    <text evidence="2 7">Belongs to the ArgR family.</text>
</comment>